<sequence length="118" mass="13040">MHNATVPQPVTTVSLNSNTTIVVIQAVAGFVSKHNVIPFRSPCPLFIAPLMAQTPVVFSQGREDLCSWVPIQAKNNASQGIHNGDCIIHIAWEVNKVLTAEGTEYEQDWKNEIKLNLF</sequence>
<dbReference type="EMBL" id="BMAU01021327">
    <property type="protein sequence ID" value="GFY14192.1"/>
    <property type="molecule type" value="Genomic_DNA"/>
</dbReference>
<dbReference type="Proteomes" id="UP000887159">
    <property type="component" value="Unassembled WGS sequence"/>
</dbReference>
<proteinExistence type="predicted"/>
<dbReference type="AlphaFoldDB" id="A0A8X6SI08"/>
<protein>
    <submittedName>
        <fullName evidence="1">Uncharacterized protein</fullName>
    </submittedName>
</protein>
<reference evidence="1" key="1">
    <citation type="submission" date="2020-08" db="EMBL/GenBank/DDBJ databases">
        <title>Multicomponent nature underlies the extraordinary mechanical properties of spider dragline silk.</title>
        <authorList>
            <person name="Kono N."/>
            <person name="Nakamura H."/>
            <person name="Mori M."/>
            <person name="Yoshida Y."/>
            <person name="Ohtoshi R."/>
            <person name="Malay A.D."/>
            <person name="Moran D.A.P."/>
            <person name="Tomita M."/>
            <person name="Numata K."/>
            <person name="Arakawa K."/>
        </authorList>
    </citation>
    <scope>NUCLEOTIDE SEQUENCE</scope>
</reference>
<keyword evidence="2" id="KW-1185">Reference proteome</keyword>
<evidence type="ECO:0000313" key="2">
    <source>
        <dbReference type="Proteomes" id="UP000887159"/>
    </source>
</evidence>
<name>A0A8X6SI08_TRICX</name>
<accession>A0A8X6SI08</accession>
<evidence type="ECO:0000313" key="1">
    <source>
        <dbReference type="EMBL" id="GFY14192.1"/>
    </source>
</evidence>
<organism evidence="1 2">
    <name type="scientific">Trichonephila clavipes</name>
    <name type="common">Golden silk orbweaver</name>
    <name type="synonym">Nephila clavipes</name>
    <dbReference type="NCBI Taxonomy" id="2585209"/>
    <lineage>
        <taxon>Eukaryota</taxon>
        <taxon>Metazoa</taxon>
        <taxon>Ecdysozoa</taxon>
        <taxon>Arthropoda</taxon>
        <taxon>Chelicerata</taxon>
        <taxon>Arachnida</taxon>
        <taxon>Araneae</taxon>
        <taxon>Araneomorphae</taxon>
        <taxon>Entelegynae</taxon>
        <taxon>Araneoidea</taxon>
        <taxon>Nephilidae</taxon>
        <taxon>Trichonephila</taxon>
    </lineage>
</organism>
<gene>
    <name evidence="1" type="ORF">TNCV_3613811</name>
</gene>
<comment type="caution">
    <text evidence="1">The sequence shown here is derived from an EMBL/GenBank/DDBJ whole genome shotgun (WGS) entry which is preliminary data.</text>
</comment>